<evidence type="ECO:0008006" key="3">
    <source>
        <dbReference type="Google" id="ProtNLM"/>
    </source>
</evidence>
<keyword evidence="2" id="KW-1185">Reference proteome</keyword>
<dbReference type="EMBL" id="CP059693">
    <property type="protein sequence ID" value="WDE13556.1"/>
    <property type="molecule type" value="Genomic_DNA"/>
</dbReference>
<protein>
    <recommendedName>
        <fullName evidence="3">STAS/SEC14 domain-containing protein</fullName>
    </recommendedName>
</protein>
<gene>
    <name evidence="1" type="ORF">H3N35_09030</name>
</gene>
<sequence>MPYSCTWEDRGVYIKFTGIVTLQEVSDSDDAMYDDPRFAGIDYFIWDAGDVTSLALSDTQVDITAVRDLRASLKKDRLKCAFIAKEQRLVKQLEQYLAKVQALKICWQMALFNDISRARQWLLE</sequence>
<evidence type="ECO:0000313" key="2">
    <source>
        <dbReference type="Proteomes" id="UP001215231"/>
    </source>
</evidence>
<proteinExistence type="predicted"/>
<dbReference type="RefSeq" id="WP_274053947.1">
    <property type="nucleotide sequence ID" value="NZ_CP059693.1"/>
</dbReference>
<dbReference type="Proteomes" id="UP001215231">
    <property type="component" value="Chromosome"/>
</dbReference>
<name>A0ABY7VKI7_9GAMM</name>
<accession>A0ABY7VKI7</accession>
<evidence type="ECO:0000313" key="1">
    <source>
        <dbReference type="EMBL" id="WDE13556.1"/>
    </source>
</evidence>
<organism evidence="1 2">
    <name type="scientific">Thalassomonas haliotis</name>
    <dbReference type="NCBI Taxonomy" id="485448"/>
    <lineage>
        <taxon>Bacteria</taxon>
        <taxon>Pseudomonadati</taxon>
        <taxon>Pseudomonadota</taxon>
        <taxon>Gammaproteobacteria</taxon>
        <taxon>Alteromonadales</taxon>
        <taxon>Colwelliaceae</taxon>
        <taxon>Thalassomonas</taxon>
    </lineage>
</organism>
<reference evidence="1 2" key="1">
    <citation type="journal article" date="2022" name="Mar. Drugs">
        <title>Bioassay-Guided Fractionation Leads to the Detection of Cholic Acid Generated by the Rare Thalassomonas sp.</title>
        <authorList>
            <person name="Pheiffer F."/>
            <person name="Schneider Y.K."/>
            <person name="Hansen E.H."/>
            <person name="Andersen J.H."/>
            <person name="Isaksson J."/>
            <person name="Busche T."/>
            <person name="R C."/>
            <person name="Kalinowski J."/>
            <person name="Zyl L.V."/>
            <person name="Trindade M."/>
        </authorList>
    </citation>
    <scope>NUCLEOTIDE SEQUENCE [LARGE SCALE GENOMIC DNA]</scope>
    <source>
        <strain evidence="1 2">A5K-61T</strain>
    </source>
</reference>